<dbReference type="Proteomes" id="UP000297459">
    <property type="component" value="Unassembled WGS sequence"/>
</dbReference>
<keyword evidence="3" id="KW-1185">Reference proteome</keyword>
<keyword evidence="1" id="KW-0812">Transmembrane</keyword>
<protein>
    <submittedName>
        <fullName evidence="2">Uncharacterized protein</fullName>
    </submittedName>
</protein>
<sequence length="83" mass="9362">MRNILLAIFIIINLIAIIITLSQPLSIAYFSLRVMFVGLSLVLTVLFLLLRTTRLSTMLSILSLLLAIVHIALIAHSTYIYLY</sequence>
<dbReference type="RefSeq" id="WP_126565815.1">
    <property type="nucleotide sequence ID" value="NZ_BMCY01000002.1"/>
</dbReference>
<organism evidence="2 3">
    <name type="scientific">Staphylococcus pragensis</name>
    <dbReference type="NCBI Taxonomy" id="1611836"/>
    <lineage>
        <taxon>Bacteria</taxon>
        <taxon>Bacillati</taxon>
        <taxon>Bacillota</taxon>
        <taxon>Bacilli</taxon>
        <taxon>Bacillales</taxon>
        <taxon>Staphylococcaceae</taxon>
        <taxon>Staphylococcus</taxon>
    </lineage>
</organism>
<feature type="transmembrane region" description="Helical" evidence="1">
    <location>
        <begin position="27"/>
        <end position="49"/>
    </location>
</feature>
<proteinExistence type="predicted"/>
<keyword evidence="1" id="KW-1133">Transmembrane helix</keyword>
<reference evidence="2 3" key="1">
    <citation type="submission" date="2019-04" db="EMBL/GenBank/DDBJ databases">
        <title>Genomic characterization of Staphylococcus petrasii strains.</title>
        <authorList>
            <person name="Vrbovska V."/>
            <person name="Kovarovic V."/>
            <person name="Maslanova I."/>
            <person name="Indrakova A."/>
            <person name="Petras P."/>
            <person name="Sedo O."/>
            <person name="Svec P."/>
            <person name="Fisarova L."/>
            <person name="Sedlacek I."/>
            <person name="Doskar J."/>
            <person name="Pantucek R."/>
        </authorList>
    </citation>
    <scope>NUCLEOTIDE SEQUENCE [LARGE SCALE GENOMIC DNA]</scope>
    <source>
        <strain evidence="2 3">CCM 8529</strain>
    </source>
</reference>
<keyword evidence="1" id="KW-0472">Membrane</keyword>
<accession>A0A4Z1BPG8</accession>
<comment type="caution">
    <text evidence="2">The sequence shown here is derived from an EMBL/GenBank/DDBJ whole genome shotgun (WGS) entry which is preliminary data.</text>
</comment>
<feature type="transmembrane region" description="Helical" evidence="1">
    <location>
        <begin position="61"/>
        <end position="82"/>
    </location>
</feature>
<name>A0A4Z1BPG8_9STAP</name>
<evidence type="ECO:0000313" key="2">
    <source>
        <dbReference type="EMBL" id="TGN27640.1"/>
    </source>
</evidence>
<feature type="transmembrane region" description="Helical" evidence="1">
    <location>
        <begin position="5"/>
        <end position="21"/>
    </location>
</feature>
<gene>
    <name evidence="2" type="ORF">E2558_07270</name>
</gene>
<dbReference type="EMBL" id="SRPJ01000002">
    <property type="protein sequence ID" value="TGN27640.1"/>
    <property type="molecule type" value="Genomic_DNA"/>
</dbReference>
<evidence type="ECO:0000256" key="1">
    <source>
        <dbReference type="SAM" id="Phobius"/>
    </source>
</evidence>
<dbReference type="AlphaFoldDB" id="A0A4Z1BPG8"/>
<evidence type="ECO:0000313" key="3">
    <source>
        <dbReference type="Proteomes" id="UP000297459"/>
    </source>
</evidence>